<dbReference type="PANTHER" id="PTHR43437:SF3">
    <property type="entry name" value="HYDROXYACYL-THIOESTER DEHYDRATASE TYPE 2, MITOCHONDRIAL"/>
    <property type="match status" value="1"/>
</dbReference>
<dbReference type="RefSeq" id="WP_117382683.1">
    <property type="nucleotide sequence ID" value="NZ_QWDE01000001.1"/>
</dbReference>
<dbReference type="GO" id="GO:0006633">
    <property type="term" value="P:fatty acid biosynthetic process"/>
    <property type="evidence" value="ECO:0007669"/>
    <property type="project" value="TreeGrafter"/>
</dbReference>
<proteinExistence type="predicted"/>
<dbReference type="AlphaFoldDB" id="A0A3E2NXN4"/>
<comment type="caution">
    <text evidence="1">The sequence shown here is derived from an EMBL/GenBank/DDBJ whole genome shotgun (WGS) entry which is preliminary data.</text>
</comment>
<organism evidence="1 2">
    <name type="scientific">Mucilaginibacter terrenus</name>
    <dbReference type="NCBI Taxonomy" id="2482727"/>
    <lineage>
        <taxon>Bacteria</taxon>
        <taxon>Pseudomonadati</taxon>
        <taxon>Bacteroidota</taxon>
        <taxon>Sphingobacteriia</taxon>
        <taxon>Sphingobacteriales</taxon>
        <taxon>Sphingobacteriaceae</taxon>
        <taxon>Mucilaginibacter</taxon>
    </lineage>
</organism>
<dbReference type="InterPro" id="IPR029069">
    <property type="entry name" value="HotDog_dom_sf"/>
</dbReference>
<gene>
    <name evidence="1" type="ORF">DYU05_09380</name>
</gene>
<dbReference type="Gene3D" id="3.10.129.10">
    <property type="entry name" value="Hotdog Thioesterase"/>
    <property type="match status" value="1"/>
</dbReference>
<dbReference type="SUPFAM" id="SSF54637">
    <property type="entry name" value="Thioesterase/thiol ester dehydrase-isomerase"/>
    <property type="match status" value="1"/>
</dbReference>
<keyword evidence="2" id="KW-1185">Reference proteome</keyword>
<dbReference type="OrthoDB" id="9801625at2"/>
<dbReference type="GO" id="GO:0019171">
    <property type="term" value="F:(3R)-hydroxyacyl-[acyl-carrier-protein] dehydratase activity"/>
    <property type="evidence" value="ECO:0007669"/>
    <property type="project" value="TreeGrafter"/>
</dbReference>
<sequence>MYNFKVGDEFEVGFYISEDIYNGFVKLFKDENLLHTNEQFAVEHGFAGRVMQGNILNGFISYFVGECLPDKKVLIHSQTIKYKYPVYLDDNLTFKSVVAEIHSSVKVAVFKFKFINQDLKAVATGQIQIGLLK</sequence>
<reference evidence="1 2" key="1">
    <citation type="submission" date="2018-08" db="EMBL/GenBank/DDBJ databases">
        <title>Mucilaginibacter terrae sp. nov., isolated from manganese diggings.</title>
        <authorList>
            <person name="Huang Y."/>
            <person name="Zhou Z."/>
        </authorList>
    </citation>
    <scope>NUCLEOTIDE SEQUENCE [LARGE SCALE GENOMIC DNA]</scope>
    <source>
        <strain evidence="1 2">ZH6</strain>
    </source>
</reference>
<protein>
    <submittedName>
        <fullName evidence="1">Uncharacterized protein</fullName>
    </submittedName>
</protein>
<dbReference type="Proteomes" id="UP000260823">
    <property type="component" value="Unassembled WGS sequence"/>
</dbReference>
<dbReference type="PANTHER" id="PTHR43437">
    <property type="entry name" value="HYDROXYACYL-THIOESTER DEHYDRATASE TYPE 2, MITOCHONDRIAL-RELATED"/>
    <property type="match status" value="1"/>
</dbReference>
<evidence type="ECO:0000313" key="1">
    <source>
        <dbReference type="EMBL" id="RFZ85786.1"/>
    </source>
</evidence>
<name>A0A3E2NXN4_9SPHI</name>
<dbReference type="EMBL" id="QWDE01000001">
    <property type="protein sequence ID" value="RFZ85786.1"/>
    <property type="molecule type" value="Genomic_DNA"/>
</dbReference>
<dbReference type="InterPro" id="IPR050965">
    <property type="entry name" value="UPF0336/Enoyl-CoA_hydratase"/>
</dbReference>
<accession>A0A3E2NXN4</accession>
<evidence type="ECO:0000313" key="2">
    <source>
        <dbReference type="Proteomes" id="UP000260823"/>
    </source>
</evidence>